<keyword evidence="3" id="KW-1185">Reference proteome</keyword>
<evidence type="ECO:0000313" key="3">
    <source>
        <dbReference type="Proteomes" id="UP000299102"/>
    </source>
</evidence>
<keyword evidence="2" id="KW-0282">Flagellum</keyword>
<dbReference type="Pfam" id="PF08385">
    <property type="entry name" value="DHC_N1"/>
    <property type="match status" value="1"/>
</dbReference>
<dbReference type="PANTHER" id="PTHR46532">
    <property type="entry name" value="MALE FERTILITY FACTOR KL5"/>
    <property type="match status" value="1"/>
</dbReference>
<keyword evidence="2" id="KW-0969">Cilium</keyword>
<evidence type="ECO:0000313" key="2">
    <source>
        <dbReference type="EMBL" id="GBO98710.1"/>
    </source>
</evidence>
<dbReference type="STRING" id="151549.A0A4C1SCB2"/>
<dbReference type="AlphaFoldDB" id="A0A4C1SCB2"/>
<reference evidence="2 3" key="1">
    <citation type="journal article" date="2019" name="Commun. Biol.">
        <title>The bagworm genome reveals a unique fibroin gene that provides high tensile strength.</title>
        <authorList>
            <person name="Kono N."/>
            <person name="Nakamura H."/>
            <person name="Ohtoshi R."/>
            <person name="Tomita M."/>
            <person name="Numata K."/>
            <person name="Arakawa K."/>
        </authorList>
    </citation>
    <scope>NUCLEOTIDE SEQUENCE [LARGE SCALE GENOMIC DNA]</scope>
</reference>
<dbReference type="GO" id="GO:0051959">
    <property type="term" value="F:dynein light intermediate chain binding"/>
    <property type="evidence" value="ECO:0007669"/>
    <property type="project" value="InterPro"/>
</dbReference>
<organism evidence="2 3">
    <name type="scientific">Eumeta variegata</name>
    <name type="common">Bagworm moth</name>
    <name type="synonym">Eumeta japonica</name>
    <dbReference type="NCBI Taxonomy" id="151549"/>
    <lineage>
        <taxon>Eukaryota</taxon>
        <taxon>Metazoa</taxon>
        <taxon>Ecdysozoa</taxon>
        <taxon>Arthropoda</taxon>
        <taxon>Hexapoda</taxon>
        <taxon>Insecta</taxon>
        <taxon>Pterygota</taxon>
        <taxon>Neoptera</taxon>
        <taxon>Endopterygota</taxon>
        <taxon>Lepidoptera</taxon>
        <taxon>Glossata</taxon>
        <taxon>Ditrysia</taxon>
        <taxon>Tineoidea</taxon>
        <taxon>Psychidae</taxon>
        <taxon>Oiketicinae</taxon>
        <taxon>Eumeta</taxon>
    </lineage>
</organism>
<comment type="caution">
    <text evidence="2">The sequence shown here is derived from an EMBL/GenBank/DDBJ whole genome shotgun (WGS) entry which is preliminary data.</text>
</comment>
<dbReference type="Proteomes" id="UP000299102">
    <property type="component" value="Unassembled WGS sequence"/>
</dbReference>
<dbReference type="OrthoDB" id="10251809at2759"/>
<keyword evidence="2" id="KW-0966">Cell projection</keyword>
<sequence length="701" mass="80672">MTAKKVRVKVAWSDDLSYDSEEEREKERLAQIARELAEQPAKPTYAAGEVEQLISFIVDMTTLYDLQKNDWNDDVLKTIEDWIMEPKALMLTIYFRGEVLRACFDVPVAPVYDLSYFLRTPDHVFTVENFHEEVTFGTFVDSVESNMVSVLETLYAPYFFSITTWPESVKGEFCGQLHTFLAKLTDVYYKMLGLTVLYIPREGQNLSFEVASTDRELAKRLEGVVVYWTHQIKSCIEDQFSVASGNELLCPSDEFDFWTYRHENLSAIQYQIKDPAVRHIKKVLLATHSTFLTQFQTLCEDIVQRIAEAKSNIEYLQVLNQPCALLESAAGPDEIPQHIPRIMNLFRFIWTESPYYNTEARITNLFKSLGNQVIILCRSYIKLDELFDGRTKKALGDFAKCIDCCRQYKEIYEIMCEAHNEREPDSWALDISSIFNYIDSFVQRCVDMLDVCNCMIIFGRIDELEPIKKPIFGGARGDEFEGKCDQIESTFHEALNQIKAVSHTILDVQAHSWYDDVMAFRNTMKEIEIIIENLVESVFEGVNHVEEGVIALYSLNNYSRRRSLKRIFKRKTAEVWAMYNEEVQEAKNEMVIERSQYPTEMPSYAGRAALLIMKKNRLVYLKKVLEDAAWMTACSNADEVLINASRLTAAIDLAVRELRLTWARGGAGRDEGQDAPHGSLCLTVVIKLESVLTEPWICDPP</sequence>
<protein>
    <submittedName>
        <fullName evidence="2">Dynein-1-beta heavy chain, flagellar inner arm I1 complex</fullName>
    </submittedName>
</protein>
<dbReference type="GO" id="GO:0005858">
    <property type="term" value="C:axonemal dynein complex"/>
    <property type="evidence" value="ECO:0007669"/>
    <property type="project" value="TreeGrafter"/>
</dbReference>
<accession>A0A4C1SCB2</accession>
<dbReference type="InterPro" id="IPR026983">
    <property type="entry name" value="DHC"/>
</dbReference>
<name>A0A4C1SCB2_EUMVA</name>
<dbReference type="PANTHER" id="PTHR46532:SF11">
    <property type="entry name" value="DYNEIN AXONEMAL HEAVY CHAIN 12"/>
    <property type="match status" value="1"/>
</dbReference>
<dbReference type="GO" id="GO:0045505">
    <property type="term" value="F:dynein intermediate chain binding"/>
    <property type="evidence" value="ECO:0007669"/>
    <property type="project" value="InterPro"/>
</dbReference>
<dbReference type="EMBL" id="BGZK01000001">
    <property type="protein sequence ID" value="GBO98710.1"/>
    <property type="molecule type" value="Genomic_DNA"/>
</dbReference>
<evidence type="ECO:0000259" key="1">
    <source>
        <dbReference type="Pfam" id="PF08385"/>
    </source>
</evidence>
<feature type="domain" description="Dynein heavy chain tail" evidence="1">
    <location>
        <begin position="219"/>
        <end position="664"/>
    </location>
</feature>
<dbReference type="GO" id="GO:0007018">
    <property type="term" value="P:microtubule-based movement"/>
    <property type="evidence" value="ECO:0007669"/>
    <property type="project" value="InterPro"/>
</dbReference>
<dbReference type="InterPro" id="IPR013594">
    <property type="entry name" value="Dynein_heavy_tail"/>
</dbReference>
<proteinExistence type="predicted"/>
<gene>
    <name evidence="2" type="primary">DHC10</name>
    <name evidence="2" type="ORF">EVAR_217_1</name>
</gene>